<dbReference type="Proteomes" id="UP000186594">
    <property type="component" value="Unassembled WGS sequence"/>
</dbReference>
<evidence type="ECO:0000256" key="8">
    <source>
        <dbReference type="ARBA" id="ARBA00023136"/>
    </source>
</evidence>
<keyword evidence="2" id="KW-0813">Transport</keyword>
<feature type="transmembrane region" description="Helical" evidence="10">
    <location>
        <begin position="221"/>
        <end position="239"/>
    </location>
</feature>
<keyword evidence="13" id="KW-1185">Reference proteome</keyword>
<dbReference type="PANTHER" id="PTHR12825">
    <property type="entry name" value="BNIP1-RELATED"/>
    <property type="match status" value="1"/>
</dbReference>
<dbReference type="GO" id="GO:0005789">
    <property type="term" value="C:endoplasmic reticulum membrane"/>
    <property type="evidence" value="ECO:0007669"/>
    <property type="project" value="UniProtKB-SubCell"/>
</dbReference>
<dbReference type="STRING" id="1198029.A0A1U7LJL1"/>
<evidence type="ECO:0000256" key="6">
    <source>
        <dbReference type="ARBA" id="ARBA00022989"/>
    </source>
</evidence>
<dbReference type="InterPro" id="IPR005606">
    <property type="entry name" value="Sec20"/>
</dbReference>
<evidence type="ECO:0000313" key="13">
    <source>
        <dbReference type="Proteomes" id="UP000186594"/>
    </source>
</evidence>
<evidence type="ECO:0000256" key="2">
    <source>
        <dbReference type="ARBA" id="ARBA00022448"/>
    </source>
</evidence>
<keyword evidence="4" id="KW-0256">Endoplasmic reticulum</keyword>
<keyword evidence="8 10" id="KW-0472">Membrane</keyword>
<keyword evidence="7" id="KW-0175">Coiled coil</keyword>
<accession>A0A1U7LJL1</accession>
<dbReference type="GO" id="GO:0031201">
    <property type="term" value="C:SNARE complex"/>
    <property type="evidence" value="ECO:0007669"/>
    <property type="project" value="TreeGrafter"/>
</dbReference>
<dbReference type="AlphaFoldDB" id="A0A1U7LJL1"/>
<dbReference type="Pfam" id="PF03908">
    <property type="entry name" value="Sec20"/>
    <property type="match status" value="1"/>
</dbReference>
<feature type="transmembrane region" description="Helical" evidence="10">
    <location>
        <begin position="246"/>
        <end position="265"/>
    </location>
</feature>
<organism evidence="12 13">
    <name type="scientific">Neolecta irregularis (strain DAH-3)</name>
    <dbReference type="NCBI Taxonomy" id="1198029"/>
    <lineage>
        <taxon>Eukaryota</taxon>
        <taxon>Fungi</taxon>
        <taxon>Dikarya</taxon>
        <taxon>Ascomycota</taxon>
        <taxon>Taphrinomycotina</taxon>
        <taxon>Neolectales</taxon>
        <taxon>Neolectaceae</taxon>
        <taxon>Neolecta</taxon>
    </lineage>
</organism>
<evidence type="ECO:0000256" key="1">
    <source>
        <dbReference type="ARBA" id="ARBA00004163"/>
    </source>
</evidence>
<gene>
    <name evidence="12" type="ORF">NEOLI_002759</name>
</gene>
<evidence type="ECO:0000256" key="5">
    <source>
        <dbReference type="ARBA" id="ARBA00022892"/>
    </source>
</evidence>
<evidence type="ECO:0000313" key="12">
    <source>
        <dbReference type="EMBL" id="OLL22711.1"/>
    </source>
</evidence>
<keyword evidence="5" id="KW-0931">ER-Golgi transport</keyword>
<comment type="subcellular location">
    <subcellularLocation>
        <location evidence="1">Endoplasmic reticulum membrane</location>
        <topology evidence="1">Single-pass type IV membrane protein</topology>
    </subcellularLocation>
</comment>
<feature type="domain" description="Sec20 C-terminal" evidence="11">
    <location>
        <begin position="151"/>
        <end position="242"/>
    </location>
</feature>
<dbReference type="EMBL" id="LXFE01002904">
    <property type="protein sequence ID" value="OLL22711.1"/>
    <property type="molecule type" value="Genomic_DNA"/>
</dbReference>
<dbReference type="PANTHER" id="PTHR12825:SF0">
    <property type="entry name" value="VESICLE TRANSPORT PROTEIN SEC20"/>
    <property type="match status" value="1"/>
</dbReference>
<dbReference type="GO" id="GO:0006890">
    <property type="term" value="P:retrograde vesicle-mediated transport, Golgi to endoplasmic reticulum"/>
    <property type="evidence" value="ECO:0007669"/>
    <property type="project" value="InterPro"/>
</dbReference>
<proteinExistence type="inferred from homology"/>
<dbReference type="OMA" id="RIFWRIC"/>
<sequence length="284" mass="32344">MAPAYTALCNALRDIQNQIAKLARLQSSQHSRSALVASIRDALGMLDSQLAVFHVIRWVINPQELQALNTHVFLSATPLQLAALADDVRMYAVLAALLTCSARRNYRRALLQSEHSTLKASRDSLLGSSLRHRTYRSTPFALTTSHDTALSAASDVTTSLRRTHALMTTELEKSAFTSQVLESSSKTLEHLQHSYSHFHTLLLGSKKLIRELEKQDWWDRWMVYLSLAFFCCVCAYILIRRIFWRICGVFVYRFVKLILWTFGFYDRRVDSTVTLAFASPDLPE</sequence>
<evidence type="ECO:0000256" key="10">
    <source>
        <dbReference type="SAM" id="Phobius"/>
    </source>
</evidence>
<reference evidence="12 13" key="1">
    <citation type="submission" date="2016-04" db="EMBL/GenBank/DDBJ databases">
        <title>Evolutionary innovation and constraint leading to complex multicellularity in the Ascomycota.</title>
        <authorList>
            <person name="Cisse O."/>
            <person name="Nguyen A."/>
            <person name="Hewitt D.A."/>
            <person name="Jedd G."/>
            <person name="Stajich J.E."/>
        </authorList>
    </citation>
    <scope>NUCLEOTIDE SEQUENCE [LARGE SCALE GENOMIC DNA]</scope>
    <source>
        <strain evidence="12 13">DAH-3</strain>
    </source>
</reference>
<protein>
    <submittedName>
        <fullName evidence="12">Protein transport protein sec20</fullName>
    </submittedName>
</protein>
<dbReference type="OrthoDB" id="46868at2759"/>
<evidence type="ECO:0000259" key="11">
    <source>
        <dbReference type="Pfam" id="PF03908"/>
    </source>
</evidence>
<evidence type="ECO:0000256" key="3">
    <source>
        <dbReference type="ARBA" id="ARBA00022692"/>
    </source>
</evidence>
<dbReference type="InterPro" id="IPR056173">
    <property type="entry name" value="Sec20_C"/>
</dbReference>
<evidence type="ECO:0000256" key="4">
    <source>
        <dbReference type="ARBA" id="ARBA00022824"/>
    </source>
</evidence>
<comment type="caution">
    <text evidence="12">The sequence shown here is derived from an EMBL/GenBank/DDBJ whole genome shotgun (WGS) entry which is preliminary data.</text>
</comment>
<name>A0A1U7LJL1_NEOID</name>
<evidence type="ECO:0000256" key="9">
    <source>
        <dbReference type="ARBA" id="ARBA00037934"/>
    </source>
</evidence>
<keyword evidence="3 10" id="KW-0812">Transmembrane</keyword>
<keyword evidence="6 10" id="KW-1133">Transmembrane helix</keyword>
<evidence type="ECO:0000256" key="7">
    <source>
        <dbReference type="ARBA" id="ARBA00023054"/>
    </source>
</evidence>
<comment type="similarity">
    <text evidence="9">Belongs to the SEC20 family.</text>
</comment>
<dbReference type="GO" id="GO:0005484">
    <property type="term" value="F:SNAP receptor activity"/>
    <property type="evidence" value="ECO:0007669"/>
    <property type="project" value="InterPro"/>
</dbReference>